<dbReference type="EMBL" id="HBUF01318917">
    <property type="protein sequence ID" value="CAG6694602.1"/>
    <property type="molecule type" value="Transcribed_RNA"/>
</dbReference>
<evidence type="ECO:0000313" key="1">
    <source>
        <dbReference type="EMBL" id="CAG6694602.1"/>
    </source>
</evidence>
<reference evidence="1" key="1">
    <citation type="submission" date="2021-05" db="EMBL/GenBank/DDBJ databases">
        <authorList>
            <person name="Alioto T."/>
            <person name="Alioto T."/>
            <person name="Gomez Garrido J."/>
        </authorList>
    </citation>
    <scope>NUCLEOTIDE SEQUENCE</scope>
</reference>
<protein>
    <submittedName>
        <fullName evidence="1">Uncharacterized protein</fullName>
    </submittedName>
</protein>
<dbReference type="EMBL" id="HBUF01318915">
    <property type="protein sequence ID" value="CAG6694593.1"/>
    <property type="molecule type" value="Transcribed_RNA"/>
</dbReference>
<dbReference type="EMBL" id="HBUF01318913">
    <property type="protein sequence ID" value="CAG6694583.1"/>
    <property type="molecule type" value="Transcribed_RNA"/>
</dbReference>
<sequence length="107" mass="12582">MLFICGAVEALFHNFCRYQCNPRASDISLQYIHRIHSLNSSEEFTSLGNSRPSYWTIRQKSRVFFVFLIRIKIFTSPHATRSSPQVMGLYDYGMIGELRHIFIRVNF</sequence>
<name>A0A8D8U257_9HEMI</name>
<dbReference type="EMBL" id="HBUF01318914">
    <property type="protein sequence ID" value="CAG6694588.1"/>
    <property type="molecule type" value="Transcribed_RNA"/>
</dbReference>
<dbReference type="AlphaFoldDB" id="A0A8D8U257"/>
<organism evidence="1">
    <name type="scientific">Cacopsylla melanoneura</name>
    <dbReference type="NCBI Taxonomy" id="428564"/>
    <lineage>
        <taxon>Eukaryota</taxon>
        <taxon>Metazoa</taxon>
        <taxon>Ecdysozoa</taxon>
        <taxon>Arthropoda</taxon>
        <taxon>Hexapoda</taxon>
        <taxon>Insecta</taxon>
        <taxon>Pterygota</taxon>
        <taxon>Neoptera</taxon>
        <taxon>Paraneoptera</taxon>
        <taxon>Hemiptera</taxon>
        <taxon>Sternorrhyncha</taxon>
        <taxon>Psylloidea</taxon>
        <taxon>Psyllidae</taxon>
        <taxon>Psyllinae</taxon>
        <taxon>Cacopsylla</taxon>
    </lineage>
</organism>
<proteinExistence type="predicted"/>
<accession>A0A8D8U257</accession>